<feature type="non-terminal residue" evidence="2">
    <location>
        <position position="1"/>
    </location>
</feature>
<dbReference type="AlphaFoldDB" id="A0AAD5GQD5"/>
<evidence type="ECO:0000256" key="1">
    <source>
        <dbReference type="SAM" id="MobiDB-lite"/>
    </source>
</evidence>
<keyword evidence="3" id="KW-1185">Reference proteome</keyword>
<protein>
    <submittedName>
        <fullName evidence="2">Uncharacterized protein</fullName>
    </submittedName>
</protein>
<name>A0AAD5GQD5_AMBAR</name>
<accession>A0AAD5GQD5</accession>
<evidence type="ECO:0000313" key="3">
    <source>
        <dbReference type="Proteomes" id="UP001206925"/>
    </source>
</evidence>
<reference evidence="2" key="1">
    <citation type="submission" date="2022-06" db="EMBL/GenBank/DDBJ databases">
        <title>Uncovering the hologenomic basis of an extraordinary plant invasion.</title>
        <authorList>
            <person name="Bieker V.C."/>
            <person name="Martin M.D."/>
            <person name="Gilbert T."/>
            <person name="Hodgins K."/>
            <person name="Battlay P."/>
            <person name="Petersen B."/>
            <person name="Wilson J."/>
        </authorList>
    </citation>
    <scope>NUCLEOTIDE SEQUENCE</scope>
    <source>
        <strain evidence="2">AA19_3_7</strain>
        <tissue evidence="2">Leaf</tissue>
    </source>
</reference>
<evidence type="ECO:0000313" key="2">
    <source>
        <dbReference type="EMBL" id="KAI7749439.1"/>
    </source>
</evidence>
<dbReference type="Proteomes" id="UP001206925">
    <property type="component" value="Unassembled WGS sequence"/>
</dbReference>
<proteinExistence type="predicted"/>
<gene>
    <name evidence="2" type="ORF">M8C21_000259</name>
</gene>
<dbReference type="EMBL" id="JAMZMK010006361">
    <property type="protein sequence ID" value="KAI7749439.1"/>
    <property type="molecule type" value="Genomic_DNA"/>
</dbReference>
<sequence>LYRQQEEAAARLARQQRTYKLLDDDDDSGETWKKSDIQEDEDEEGTINLKEERRVRETTMIPPEGSAMKHWWRRCESNGAEIEIDDLLFLLLLQAKITIATDLERDGGGEDGFHSHLQVNYIESVRINGLLGSIDANTSDT</sequence>
<comment type="caution">
    <text evidence="2">The sequence shown here is derived from an EMBL/GenBank/DDBJ whole genome shotgun (WGS) entry which is preliminary data.</text>
</comment>
<feature type="region of interest" description="Disordered" evidence="1">
    <location>
        <begin position="23"/>
        <end position="46"/>
    </location>
</feature>
<organism evidence="2 3">
    <name type="scientific">Ambrosia artemisiifolia</name>
    <name type="common">Common ragweed</name>
    <dbReference type="NCBI Taxonomy" id="4212"/>
    <lineage>
        <taxon>Eukaryota</taxon>
        <taxon>Viridiplantae</taxon>
        <taxon>Streptophyta</taxon>
        <taxon>Embryophyta</taxon>
        <taxon>Tracheophyta</taxon>
        <taxon>Spermatophyta</taxon>
        <taxon>Magnoliopsida</taxon>
        <taxon>eudicotyledons</taxon>
        <taxon>Gunneridae</taxon>
        <taxon>Pentapetalae</taxon>
        <taxon>asterids</taxon>
        <taxon>campanulids</taxon>
        <taxon>Asterales</taxon>
        <taxon>Asteraceae</taxon>
        <taxon>Asteroideae</taxon>
        <taxon>Heliantheae alliance</taxon>
        <taxon>Heliantheae</taxon>
        <taxon>Ambrosia</taxon>
    </lineage>
</organism>